<dbReference type="Gene3D" id="3.40.630.30">
    <property type="match status" value="1"/>
</dbReference>
<dbReference type="RefSeq" id="YP_009802092.1">
    <property type="nucleotide sequence ID" value="NC_047977.1"/>
</dbReference>
<dbReference type="GeneID" id="54992624"/>
<organism evidence="2 3">
    <name type="scientific">Microbacterium phage Hendrix</name>
    <dbReference type="NCBI Taxonomy" id="2182341"/>
    <lineage>
        <taxon>Viruses</taxon>
        <taxon>Duplodnaviria</taxon>
        <taxon>Heunggongvirae</taxon>
        <taxon>Uroviricota</taxon>
        <taxon>Caudoviricetes</taxon>
        <taxon>Rogerhendrixvirus</taxon>
        <taxon>Rogerhendrixvirus hendrix</taxon>
    </lineage>
</organism>
<protein>
    <submittedName>
        <fullName evidence="2">Acetyltransferase</fullName>
    </submittedName>
</protein>
<dbReference type="PROSITE" id="PS51186">
    <property type="entry name" value="GNAT"/>
    <property type="match status" value="1"/>
</dbReference>
<dbReference type="Proteomes" id="UP000247284">
    <property type="component" value="Segment"/>
</dbReference>
<dbReference type="Pfam" id="PF00583">
    <property type="entry name" value="Acetyltransf_1"/>
    <property type="match status" value="1"/>
</dbReference>
<evidence type="ECO:0000313" key="2">
    <source>
        <dbReference type="EMBL" id="AWN07824.1"/>
    </source>
</evidence>
<dbReference type="KEGG" id="vg:54992624"/>
<name>A0A2U8UUH5_9CAUD</name>
<evidence type="ECO:0000313" key="3">
    <source>
        <dbReference type="Proteomes" id="UP000247284"/>
    </source>
</evidence>
<reference evidence="3" key="1">
    <citation type="submission" date="2018-04" db="EMBL/GenBank/DDBJ databases">
        <authorList>
            <person name="Go L.Y."/>
            <person name="Mitchell J.A."/>
        </authorList>
    </citation>
    <scope>NUCLEOTIDE SEQUENCE [LARGE SCALE GENOMIC DNA]</scope>
</reference>
<evidence type="ECO:0000259" key="1">
    <source>
        <dbReference type="PROSITE" id="PS51186"/>
    </source>
</evidence>
<dbReference type="SUPFAM" id="SSF55729">
    <property type="entry name" value="Acyl-CoA N-acyltransferases (Nat)"/>
    <property type="match status" value="1"/>
</dbReference>
<keyword evidence="3" id="KW-1185">Reference proteome</keyword>
<accession>A0A2U8UUH5</accession>
<sequence length="160" mass="18260">MIEVVGSFDPRVQRLEEELQLGYEKSYGQPDPNPEGGIEGCDMPYGFVLLDTEKGRSRGMIATRLVNGRALSGRLYVEPRFRRQGVARGLLLYQEGFLMGRGIREIWMETEDTNRPIIALRTSMGFKPIAPYGYYTDNETSVFYGKTLRSQMIMNEGCER</sequence>
<dbReference type="CDD" id="cd04301">
    <property type="entry name" value="NAT_SF"/>
    <property type="match status" value="1"/>
</dbReference>
<proteinExistence type="predicted"/>
<gene>
    <name evidence="2" type="primary">157</name>
    <name evidence="2" type="ORF">PBI_HENDRIX_157</name>
</gene>
<dbReference type="InterPro" id="IPR016181">
    <property type="entry name" value="Acyl_CoA_acyltransferase"/>
</dbReference>
<feature type="domain" description="N-acetyltransferase" evidence="1">
    <location>
        <begin position="1"/>
        <end position="149"/>
    </location>
</feature>
<dbReference type="EMBL" id="MH183162">
    <property type="protein sequence ID" value="AWN07824.1"/>
    <property type="molecule type" value="Genomic_DNA"/>
</dbReference>
<dbReference type="GO" id="GO:0016747">
    <property type="term" value="F:acyltransferase activity, transferring groups other than amino-acyl groups"/>
    <property type="evidence" value="ECO:0007669"/>
    <property type="project" value="InterPro"/>
</dbReference>
<dbReference type="InterPro" id="IPR000182">
    <property type="entry name" value="GNAT_dom"/>
</dbReference>